<dbReference type="Proteomes" id="UP000008311">
    <property type="component" value="Unassembled WGS sequence"/>
</dbReference>
<proteinExistence type="predicted"/>
<sequence>MPGLTGIGKGANWFFLFATSFSNASSGLQAFVTSRHPRQNSAYGFAWTDMAEDWDAKQLPPCFAGQAQHLTVQDNLPGRRIAESLGGVVTGENVTPKYASLRYSIPRRPPAVHRDLILLV</sequence>
<evidence type="ECO:0000313" key="2">
    <source>
        <dbReference type="Proteomes" id="UP000008311"/>
    </source>
</evidence>
<organism evidence="1 2">
    <name type="scientific">Ricinus communis</name>
    <name type="common">Castor bean</name>
    <dbReference type="NCBI Taxonomy" id="3988"/>
    <lineage>
        <taxon>Eukaryota</taxon>
        <taxon>Viridiplantae</taxon>
        <taxon>Streptophyta</taxon>
        <taxon>Embryophyta</taxon>
        <taxon>Tracheophyta</taxon>
        <taxon>Spermatophyta</taxon>
        <taxon>Magnoliopsida</taxon>
        <taxon>eudicotyledons</taxon>
        <taxon>Gunneridae</taxon>
        <taxon>Pentapetalae</taxon>
        <taxon>rosids</taxon>
        <taxon>fabids</taxon>
        <taxon>Malpighiales</taxon>
        <taxon>Euphorbiaceae</taxon>
        <taxon>Acalyphoideae</taxon>
        <taxon>Acalypheae</taxon>
        <taxon>Ricinus</taxon>
    </lineage>
</organism>
<dbReference type="EMBL" id="EQ977369">
    <property type="protein sequence ID" value="EEF26412.1"/>
    <property type="molecule type" value="Genomic_DNA"/>
</dbReference>
<dbReference type="InParanoid" id="B9TCK0"/>
<protein>
    <submittedName>
        <fullName evidence="1">Uncharacterized protein</fullName>
    </submittedName>
</protein>
<dbReference type="AlphaFoldDB" id="B9TCK0"/>
<evidence type="ECO:0000313" key="1">
    <source>
        <dbReference type="EMBL" id="EEF26412.1"/>
    </source>
</evidence>
<accession>B9TCK0</accession>
<reference evidence="2" key="1">
    <citation type="journal article" date="2010" name="Nat. Biotechnol.">
        <title>Draft genome sequence of the oilseed species Ricinus communis.</title>
        <authorList>
            <person name="Chan A.P."/>
            <person name="Crabtree J."/>
            <person name="Zhao Q."/>
            <person name="Lorenzi H."/>
            <person name="Orvis J."/>
            <person name="Puiu D."/>
            <person name="Melake-Berhan A."/>
            <person name="Jones K.M."/>
            <person name="Redman J."/>
            <person name="Chen G."/>
            <person name="Cahoon E.B."/>
            <person name="Gedil M."/>
            <person name="Stanke M."/>
            <person name="Haas B.J."/>
            <person name="Wortman J.R."/>
            <person name="Fraser-Liggett C.M."/>
            <person name="Ravel J."/>
            <person name="Rabinowicz P.D."/>
        </authorList>
    </citation>
    <scope>NUCLEOTIDE SEQUENCE [LARGE SCALE GENOMIC DNA]</scope>
    <source>
        <strain evidence="2">cv. Hale</strain>
    </source>
</reference>
<name>B9TCK0_RICCO</name>
<keyword evidence="2" id="KW-1185">Reference proteome</keyword>
<gene>
    <name evidence="1" type="ORF">RCOM_1871230</name>
</gene>